<dbReference type="AlphaFoldDB" id="A0A7X0YKS7"/>
<reference evidence="1 2" key="1">
    <citation type="submission" date="2020-03" db="EMBL/GenBank/DDBJ databases">
        <title>Soil Listeria distribution.</title>
        <authorList>
            <person name="Liao J."/>
            <person name="Wiedmann M."/>
        </authorList>
    </citation>
    <scope>NUCLEOTIDE SEQUENCE [LARGE SCALE GENOMIC DNA]</scope>
    <source>
        <strain evidence="1 2">FSL L7-0360</strain>
    </source>
</reference>
<proteinExistence type="predicted"/>
<accession>A0A7X0YKS7</accession>
<sequence length="55" mass="6491">MLDALSFILCVIAIAAFADIVFMIYEKRKKDDETKEDLLVEQKLSRSDKYKRSKY</sequence>
<evidence type="ECO:0000313" key="2">
    <source>
        <dbReference type="Proteomes" id="UP000529446"/>
    </source>
</evidence>
<protein>
    <submittedName>
        <fullName evidence="1">Uncharacterized protein</fullName>
    </submittedName>
</protein>
<dbReference type="RefSeq" id="WP_185345966.1">
    <property type="nucleotide sequence ID" value="NZ_JAAROZ010000001.1"/>
</dbReference>
<dbReference type="EMBL" id="JAARXI010000002">
    <property type="protein sequence ID" value="MBC2115726.1"/>
    <property type="molecule type" value="Genomic_DNA"/>
</dbReference>
<organism evidence="1 2">
    <name type="scientific">Listeria booriae</name>
    <dbReference type="NCBI Taxonomy" id="1552123"/>
    <lineage>
        <taxon>Bacteria</taxon>
        <taxon>Bacillati</taxon>
        <taxon>Bacillota</taxon>
        <taxon>Bacilli</taxon>
        <taxon>Bacillales</taxon>
        <taxon>Listeriaceae</taxon>
        <taxon>Listeria</taxon>
    </lineage>
</organism>
<dbReference type="Proteomes" id="UP000529446">
    <property type="component" value="Unassembled WGS sequence"/>
</dbReference>
<evidence type="ECO:0000313" key="1">
    <source>
        <dbReference type="EMBL" id="MBC2115726.1"/>
    </source>
</evidence>
<name>A0A7X0YKS7_9LIST</name>
<comment type="caution">
    <text evidence="1">The sequence shown here is derived from an EMBL/GenBank/DDBJ whole genome shotgun (WGS) entry which is preliminary data.</text>
</comment>
<gene>
    <name evidence="1" type="ORF">HCB06_03755</name>
</gene>